<protein>
    <submittedName>
        <fullName evidence="2">Lipoprotein</fullName>
    </submittedName>
</protein>
<dbReference type="AlphaFoldDB" id="K9AQX7"/>
<organism evidence="2 3">
    <name type="scientific">Staphylococcus massiliensis S46</name>
    <dbReference type="NCBI Taxonomy" id="1229783"/>
    <lineage>
        <taxon>Bacteria</taxon>
        <taxon>Bacillati</taxon>
        <taxon>Bacillota</taxon>
        <taxon>Bacilli</taxon>
        <taxon>Bacillales</taxon>
        <taxon>Staphylococcaceae</taxon>
        <taxon>Staphylococcus</taxon>
    </lineage>
</organism>
<dbReference type="RefSeq" id="WP_009382491.1">
    <property type="nucleotide sequence ID" value="NZ_AMSQ01000004.1"/>
</dbReference>
<evidence type="ECO:0000313" key="3">
    <source>
        <dbReference type="Proteomes" id="UP000009885"/>
    </source>
</evidence>
<feature type="transmembrane region" description="Helical" evidence="1">
    <location>
        <begin position="6"/>
        <end position="26"/>
    </location>
</feature>
<evidence type="ECO:0000313" key="2">
    <source>
        <dbReference type="EMBL" id="EKU49838.1"/>
    </source>
</evidence>
<proteinExistence type="predicted"/>
<dbReference type="Proteomes" id="UP000009885">
    <property type="component" value="Unassembled WGS sequence"/>
</dbReference>
<accession>K9AQX7</accession>
<evidence type="ECO:0000256" key="1">
    <source>
        <dbReference type="SAM" id="Phobius"/>
    </source>
</evidence>
<keyword evidence="1" id="KW-0472">Membrane</keyword>
<sequence length="119" mass="13835">MKTLSYISGTILLLIILYLLLAFFFYDYWVIKSSETQINSYVEKHDNTHLSQMSNDKTTARLLNKADHVNLHLNSDNQGSDDIGYYRIDLNGEPAEVQVKFDQSPFSWDYEIQEIGLIH</sequence>
<keyword evidence="3" id="KW-1185">Reference proteome</keyword>
<dbReference type="eggNOG" id="ENOG50305AS">
    <property type="taxonomic scope" value="Bacteria"/>
</dbReference>
<keyword evidence="1" id="KW-0812">Transmembrane</keyword>
<dbReference type="PATRIC" id="fig|1229783.3.peg.616"/>
<gene>
    <name evidence="2" type="ORF">C273_03050</name>
</gene>
<reference evidence="2 3" key="1">
    <citation type="journal article" date="2013" name="Genome Announc.">
        <title>Genome Sequence of Staphylococcus massiliensis Strain S46, Isolated from the Surface of Healthy Human Skin.</title>
        <authorList>
            <person name="Srivastav R."/>
            <person name="Singh A."/>
            <person name="Jangir P.K."/>
            <person name="Kumari C."/>
            <person name="Muduli S."/>
            <person name="Sharma R."/>
        </authorList>
    </citation>
    <scope>NUCLEOTIDE SEQUENCE [LARGE SCALE GENOMIC DNA]</scope>
    <source>
        <strain evidence="2 3">S46</strain>
    </source>
</reference>
<keyword evidence="2" id="KW-0449">Lipoprotein</keyword>
<name>K9AQX7_9STAP</name>
<keyword evidence="1" id="KW-1133">Transmembrane helix</keyword>
<dbReference type="EMBL" id="AMSQ01000004">
    <property type="protein sequence ID" value="EKU49838.1"/>
    <property type="molecule type" value="Genomic_DNA"/>
</dbReference>
<comment type="caution">
    <text evidence="2">The sequence shown here is derived from an EMBL/GenBank/DDBJ whole genome shotgun (WGS) entry which is preliminary data.</text>
</comment>
<dbReference type="OrthoDB" id="2414042at2"/>